<protein>
    <recommendedName>
        <fullName evidence="4">Transcriptional regulator, TetR family</fullName>
    </recommendedName>
</protein>
<proteinExistence type="predicted"/>
<dbReference type="Gene3D" id="1.10.357.10">
    <property type="entry name" value="Tetracycline Repressor, domain 2"/>
    <property type="match status" value="1"/>
</dbReference>
<gene>
    <name evidence="2" type="ORF">GCM10023205_63180</name>
</gene>
<comment type="caution">
    <text evidence="2">The sequence shown here is derived from an EMBL/GenBank/DDBJ whole genome shotgun (WGS) entry which is preliminary data.</text>
</comment>
<dbReference type="EMBL" id="BAABHS010000028">
    <property type="protein sequence ID" value="GAA4984461.1"/>
    <property type="molecule type" value="Genomic_DNA"/>
</dbReference>
<name>A0ABP9I0R1_9ACTN</name>
<dbReference type="SUPFAM" id="SSF46689">
    <property type="entry name" value="Homeodomain-like"/>
    <property type="match status" value="1"/>
</dbReference>
<evidence type="ECO:0000256" key="1">
    <source>
        <dbReference type="SAM" id="MobiDB-lite"/>
    </source>
</evidence>
<evidence type="ECO:0000313" key="3">
    <source>
        <dbReference type="Proteomes" id="UP001500466"/>
    </source>
</evidence>
<feature type="region of interest" description="Disordered" evidence="1">
    <location>
        <begin position="1"/>
        <end position="24"/>
    </location>
</feature>
<evidence type="ECO:0008006" key="4">
    <source>
        <dbReference type="Google" id="ProtNLM"/>
    </source>
</evidence>
<reference evidence="3" key="1">
    <citation type="journal article" date="2019" name="Int. J. Syst. Evol. Microbiol.">
        <title>The Global Catalogue of Microorganisms (GCM) 10K type strain sequencing project: providing services to taxonomists for standard genome sequencing and annotation.</title>
        <authorList>
            <consortium name="The Broad Institute Genomics Platform"/>
            <consortium name="The Broad Institute Genome Sequencing Center for Infectious Disease"/>
            <person name="Wu L."/>
            <person name="Ma J."/>
        </authorList>
    </citation>
    <scope>NUCLEOTIDE SEQUENCE [LARGE SCALE GENOMIC DNA]</scope>
    <source>
        <strain evidence="3">JCM 17986</strain>
    </source>
</reference>
<dbReference type="Proteomes" id="UP001500466">
    <property type="component" value="Unassembled WGS sequence"/>
</dbReference>
<dbReference type="InterPro" id="IPR009057">
    <property type="entry name" value="Homeodomain-like_sf"/>
</dbReference>
<keyword evidence="3" id="KW-1185">Reference proteome</keyword>
<sequence length="242" mass="25783">MTADSRVAPGTPTRTRQPRADAADTREALLSSGARLIARHGLGVPVTQIQDAAAQRNKSAVRYHFGSVLELALAVTTRHGQQVDARRDEALDAFHERYAPPGTDDGRPHAELAVIVDLLVSPAAEELHTAQGRDYLRLLPQVSHLAQVRSGAPAAPPAVVRTLALLRDHLDRSGVSDIDERLALAVQMHAAVMADRARRIDEGADGEPAAEVRGGEREIAPDHDGFVRLVTGMLARALGGAG</sequence>
<accession>A0ABP9I0R1</accession>
<organism evidence="2 3">
    <name type="scientific">Yinghuangia aomiensis</name>
    <dbReference type="NCBI Taxonomy" id="676205"/>
    <lineage>
        <taxon>Bacteria</taxon>
        <taxon>Bacillati</taxon>
        <taxon>Actinomycetota</taxon>
        <taxon>Actinomycetes</taxon>
        <taxon>Kitasatosporales</taxon>
        <taxon>Streptomycetaceae</taxon>
        <taxon>Yinghuangia</taxon>
    </lineage>
</organism>
<dbReference type="RefSeq" id="WP_345679173.1">
    <property type="nucleotide sequence ID" value="NZ_BAABHS010000028.1"/>
</dbReference>
<evidence type="ECO:0000313" key="2">
    <source>
        <dbReference type="EMBL" id="GAA4984461.1"/>
    </source>
</evidence>